<dbReference type="RefSeq" id="WP_182297812.1">
    <property type="nucleotide sequence ID" value="NZ_CP059851.1"/>
</dbReference>
<proteinExistence type="predicted"/>
<evidence type="ECO:0000256" key="4">
    <source>
        <dbReference type="ARBA" id="ARBA00022982"/>
    </source>
</evidence>
<keyword evidence="4" id="KW-0249">Electron transport</keyword>
<name>A0A7G5IKU7_9SPHN</name>
<dbReference type="EMBL" id="CP059851">
    <property type="protein sequence ID" value="QMW23989.1"/>
    <property type="molecule type" value="Genomic_DNA"/>
</dbReference>
<dbReference type="Pfam" id="PF00034">
    <property type="entry name" value="Cytochrom_C"/>
    <property type="match status" value="1"/>
</dbReference>
<evidence type="ECO:0000313" key="9">
    <source>
        <dbReference type="EMBL" id="QMW23989.1"/>
    </source>
</evidence>
<dbReference type="SUPFAM" id="SSF46626">
    <property type="entry name" value="Cytochrome c"/>
    <property type="match status" value="1"/>
</dbReference>
<reference evidence="9 10" key="1">
    <citation type="submission" date="2020-07" db="EMBL/GenBank/DDBJ databases">
        <title>Complete genome sequence for Sandaracinobacter sp. M6.</title>
        <authorList>
            <person name="Tang Y."/>
            <person name="Liu Q."/>
            <person name="Guo Z."/>
            <person name="Lei P."/>
            <person name="Huang B."/>
        </authorList>
    </citation>
    <scope>NUCLEOTIDE SEQUENCE [LARGE SCALE GENOMIC DNA]</scope>
    <source>
        <strain evidence="9 10">M6</strain>
    </source>
</reference>
<evidence type="ECO:0000256" key="1">
    <source>
        <dbReference type="ARBA" id="ARBA00022448"/>
    </source>
</evidence>
<accession>A0A7G5IKU7</accession>
<keyword evidence="10" id="KW-1185">Reference proteome</keyword>
<evidence type="ECO:0000313" key="10">
    <source>
        <dbReference type="Proteomes" id="UP000515292"/>
    </source>
</evidence>
<keyword evidence="5 6" id="KW-0408">Iron</keyword>
<protein>
    <submittedName>
        <fullName evidence="9">Cytochrome c family protein</fullName>
    </submittedName>
</protein>
<sequence length="123" mass="12955">MRVLPLLFALAAAPVSAQAMPKGDAAAGKAVFVQCSACHSLKPGQNKIGPSLARIIGRKSGSVPNFKYSKANASSGIVWTEANLFKYLENPRRTIPGTTMAFAGIKDPQRRANLIAFLKANGG</sequence>
<dbReference type="GO" id="GO:0009055">
    <property type="term" value="F:electron transfer activity"/>
    <property type="evidence" value="ECO:0007669"/>
    <property type="project" value="InterPro"/>
</dbReference>
<keyword evidence="7" id="KW-0732">Signal</keyword>
<dbReference type="PANTHER" id="PTHR11961">
    <property type="entry name" value="CYTOCHROME C"/>
    <property type="match status" value="1"/>
</dbReference>
<evidence type="ECO:0000256" key="6">
    <source>
        <dbReference type="PROSITE-ProRule" id="PRU00433"/>
    </source>
</evidence>
<dbReference type="InterPro" id="IPR002327">
    <property type="entry name" value="Cyt_c_1A/1B"/>
</dbReference>
<dbReference type="KEGG" id="sand:H3309_05850"/>
<feature type="chain" id="PRO_5028928465" evidence="7">
    <location>
        <begin position="20"/>
        <end position="123"/>
    </location>
</feature>
<evidence type="ECO:0000259" key="8">
    <source>
        <dbReference type="PROSITE" id="PS51007"/>
    </source>
</evidence>
<dbReference type="InterPro" id="IPR009056">
    <property type="entry name" value="Cyt_c-like_dom"/>
</dbReference>
<keyword evidence="1" id="KW-0813">Transport</keyword>
<dbReference type="PRINTS" id="PR00604">
    <property type="entry name" value="CYTCHRMECIAB"/>
</dbReference>
<keyword evidence="2 6" id="KW-0349">Heme</keyword>
<feature type="signal peptide" evidence="7">
    <location>
        <begin position="1"/>
        <end position="19"/>
    </location>
</feature>
<dbReference type="Proteomes" id="UP000515292">
    <property type="component" value="Chromosome"/>
</dbReference>
<keyword evidence="3 6" id="KW-0479">Metal-binding</keyword>
<dbReference type="AlphaFoldDB" id="A0A7G5IKU7"/>
<gene>
    <name evidence="9" type="ORF">H3309_05850</name>
</gene>
<dbReference type="GO" id="GO:0046872">
    <property type="term" value="F:metal ion binding"/>
    <property type="evidence" value="ECO:0007669"/>
    <property type="project" value="UniProtKB-KW"/>
</dbReference>
<evidence type="ECO:0000256" key="5">
    <source>
        <dbReference type="ARBA" id="ARBA00023004"/>
    </source>
</evidence>
<dbReference type="Gene3D" id="1.10.760.10">
    <property type="entry name" value="Cytochrome c-like domain"/>
    <property type="match status" value="1"/>
</dbReference>
<feature type="domain" description="Cytochrome c" evidence="8">
    <location>
        <begin position="23"/>
        <end position="122"/>
    </location>
</feature>
<evidence type="ECO:0000256" key="7">
    <source>
        <dbReference type="SAM" id="SignalP"/>
    </source>
</evidence>
<dbReference type="PROSITE" id="PS51007">
    <property type="entry name" value="CYTC"/>
    <property type="match status" value="1"/>
</dbReference>
<organism evidence="9 10">
    <name type="scientific">Sandaracinobacteroides saxicola</name>
    <dbReference type="NCBI Taxonomy" id="2759707"/>
    <lineage>
        <taxon>Bacteria</taxon>
        <taxon>Pseudomonadati</taxon>
        <taxon>Pseudomonadota</taxon>
        <taxon>Alphaproteobacteria</taxon>
        <taxon>Sphingomonadales</taxon>
        <taxon>Sphingosinicellaceae</taxon>
        <taxon>Sandaracinobacteroides</taxon>
    </lineage>
</organism>
<evidence type="ECO:0000256" key="2">
    <source>
        <dbReference type="ARBA" id="ARBA00022617"/>
    </source>
</evidence>
<dbReference type="InterPro" id="IPR036909">
    <property type="entry name" value="Cyt_c-like_dom_sf"/>
</dbReference>
<dbReference type="GO" id="GO:0020037">
    <property type="term" value="F:heme binding"/>
    <property type="evidence" value="ECO:0007669"/>
    <property type="project" value="InterPro"/>
</dbReference>
<evidence type="ECO:0000256" key="3">
    <source>
        <dbReference type="ARBA" id="ARBA00022723"/>
    </source>
</evidence>